<evidence type="ECO:0000313" key="2">
    <source>
        <dbReference type="EMBL" id="GMT36712.1"/>
    </source>
</evidence>
<feature type="non-terminal residue" evidence="2">
    <location>
        <position position="1"/>
    </location>
</feature>
<protein>
    <recommendedName>
        <fullName evidence="4">Hexosyltransferase</fullName>
    </recommendedName>
</protein>
<dbReference type="InterPro" id="IPR040128">
    <property type="entry name" value="T25E4.2-like"/>
</dbReference>
<gene>
    <name evidence="1" type="ORF">PFISCL1PPCAC_28008</name>
    <name evidence="2" type="ORF">PFISCL1PPCAC_28009</name>
</gene>
<evidence type="ECO:0000313" key="3">
    <source>
        <dbReference type="Proteomes" id="UP001432322"/>
    </source>
</evidence>
<dbReference type="SUPFAM" id="SSF53850">
    <property type="entry name" value="Periplasmic binding protein-like II"/>
    <property type="match status" value="1"/>
</dbReference>
<dbReference type="PANTHER" id="PTHR22714:SF7">
    <property type="entry name" value="SOLUTE-BINDING PROTEIN FAMILY 3_N-TERMINAL DOMAIN-CONTAINING PROTEIN"/>
    <property type="match status" value="1"/>
</dbReference>
<dbReference type="Gene3D" id="3.40.190.10">
    <property type="entry name" value="Periplasmic binding protein-like II"/>
    <property type="match status" value="2"/>
</dbReference>
<evidence type="ECO:0008006" key="4">
    <source>
        <dbReference type="Google" id="ProtNLM"/>
    </source>
</evidence>
<keyword evidence="3" id="KW-1185">Reference proteome</keyword>
<organism evidence="2 3">
    <name type="scientific">Pristionchus fissidentatus</name>
    <dbReference type="NCBI Taxonomy" id="1538716"/>
    <lineage>
        <taxon>Eukaryota</taxon>
        <taxon>Metazoa</taxon>
        <taxon>Ecdysozoa</taxon>
        <taxon>Nematoda</taxon>
        <taxon>Chromadorea</taxon>
        <taxon>Rhabditida</taxon>
        <taxon>Rhabditina</taxon>
        <taxon>Diplogasteromorpha</taxon>
        <taxon>Diplogasteroidea</taxon>
        <taxon>Neodiplogasteridae</taxon>
        <taxon>Pristionchus</taxon>
    </lineage>
</organism>
<proteinExistence type="predicted"/>
<dbReference type="AlphaFoldDB" id="A0AAV5WX18"/>
<comment type="caution">
    <text evidence="2">The sequence shown here is derived from an EMBL/GenBank/DDBJ whole genome shotgun (WGS) entry which is preliminary data.</text>
</comment>
<dbReference type="Proteomes" id="UP001432322">
    <property type="component" value="Unassembled WGS sequence"/>
</dbReference>
<name>A0AAV5WX18_9BILA</name>
<accession>A0AAV5WX18</accession>
<sequence length="143" mass="16305">DPSSFSPHKRNLDVVRIGYVGSGFPLVYENIHGEVAGIHKEMWSDTLRNNEIKWFKRSVYGSYDVDANGLFDGMLGEMQNGTLEVALQVKDFSYRKSRMNVLHYTLPIGESKENFYEARQTLFSSSIIVVPFQADFTAILVFL</sequence>
<dbReference type="EMBL" id="BTSY01000007">
    <property type="protein sequence ID" value="GMT36711.1"/>
    <property type="molecule type" value="Genomic_DNA"/>
</dbReference>
<dbReference type="EMBL" id="BTSY01000007">
    <property type="protein sequence ID" value="GMT36712.1"/>
    <property type="molecule type" value="Genomic_DNA"/>
</dbReference>
<reference evidence="2" key="1">
    <citation type="submission" date="2023-10" db="EMBL/GenBank/DDBJ databases">
        <title>Genome assembly of Pristionchus species.</title>
        <authorList>
            <person name="Yoshida K."/>
            <person name="Sommer R.J."/>
        </authorList>
    </citation>
    <scope>NUCLEOTIDE SEQUENCE</scope>
    <source>
        <strain evidence="2">RS5133</strain>
    </source>
</reference>
<feature type="non-terminal residue" evidence="2">
    <location>
        <position position="143"/>
    </location>
</feature>
<dbReference type="PANTHER" id="PTHR22714">
    <property type="entry name" value="PROTEIN CBG02446-RELATED"/>
    <property type="match status" value="1"/>
</dbReference>
<evidence type="ECO:0000313" key="1">
    <source>
        <dbReference type="EMBL" id="GMT36711.1"/>
    </source>
</evidence>